<organism evidence="7">
    <name type="scientific">Candidatus Berkiella cookevillensis</name>
    <dbReference type="NCBI Taxonomy" id="437022"/>
    <lineage>
        <taxon>Bacteria</taxon>
        <taxon>Pseudomonadati</taxon>
        <taxon>Pseudomonadota</taxon>
        <taxon>Gammaproteobacteria</taxon>
        <taxon>Candidatus Berkiellales</taxon>
        <taxon>Candidatus Berkiellaceae</taxon>
        <taxon>Candidatus Berkiella</taxon>
    </lineage>
</organism>
<dbReference type="Pfam" id="PF00005">
    <property type="entry name" value="ABC_tran"/>
    <property type="match status" value="1"/>
</dbReference>
<dbReference type="SUPFAM" id="SSF52540">
    <property type="entry name" value="P-loop containing nucleoside triphosphate hydrolases"/>
    <property type="match status" value="1"/>
</dbReference>
<dbReference type="PROSITE" id="PS50893">
    <property type="entry name" value="ABC_TRANSPORTER_2"/>
    <property type="match status" value="1"/>
</dbReference>
<dbReference type="OrthoDB" id="9802264at2"/>
<protein>
    <recommendedName>
        <fullName evidence="3">Cell division ATP-binding protein FtsE</fullName>
    </recommendedName>
</protein>
<keyword evidence="4" id="KW-0547">Nucleotide-binding</keyword>
<dbReference type="SMART" id="SM00382">
    <property type="entry name" value="AAA"/>
    <property type="match status" value="1"/>
</dbReference>
<dbReference type="STRING" id="437022.CC99x_01344"/>
<dbReference type="InterPro" id="IPR027417">
    <property type="entry name" value="P-loop_NTPase"/>
</dbReference>
<dbReference type="GO" id="GO:0022857">
    <property type="term" value="F:transmembrane transporter activity"/>
    <property type="evidence" value="ECO:0007669"/>
    <property type="project" value="TreeGrafter"/>
</dbReference>
<evidence type="ECO:0000256" key="4">
    <source>
        <dbReference type="ARBA" id="ARBA00022741"/>
    </source>
</evidence>
<proteinExistence type="inferred from homology"/>
<dbReference type="GO" id="GO:0051301">
    <property type="term" value="P:cell division"/>
    <property type="evidence" value="ECO:0007669"/>
    <property type="project" value="UniProtKB-KW"/>
</dbReference>
<evidence type="ECO:0000256" key="1">
    <source>
        <dbReference type="ARBA" id="ARBA00002579"/>
    </source>
</evidence>
<sequence length="233" mass="25958">MITLLNVTKKYPSGHVAMDDMSLQIMSGEMVFLQGHSGAGKSTLLKMLALLERPTKGQIIVGGKNLNQINQHHIPYYRRQIGFISQNPKLLNHYSVFENVAMPLVIAGFERQELIKRVRAALNRVGLLHKELQKPLQLSEGEQQRVGIARAIVHKPKIVLADEPTGNLDPELSLEIFKLFAQFNQVGVTLLIASHDAGLIKHLPFRSIHIAQGKLLPSPTNIQPATKWEAQHG</sequence>
<dbReference type="PANTHER" id="PTHR24220">
    <property type="entry name" value="IMPORT ATP-BINDING PROTEIN"/>
    <property type="match status" value="1"/>
</dbReference>
<dbReference type="InterPro" id="IPR003593">
    <property type="entry name" value="AAA+_ATPase"/>
</dbReference>
<keyword evidence="5 7" id="KW-0067">ATP-binding</keyword>
<evidence type="ECO:0000259" key="6">
    <source>
        <dbReference type="PROSITE" id="PS50893"/>
    </source>
</evidence>
<accession>A0A0Q9YEA5</accession>
<dbReference type="InterPro" id="IPR003439">
    <property type="entry name" value="ABC_transporter-like_ATP-bd"/>
</dbReference>
<evidence type="ECO:0000313" key="7">
    <source>
        <dbReference type="EMBL" id="KRG18863.1"/>
    </source>
</evidence>
<keyword evidence="7" id="KW-0131">Cell cycle</keyword>
<dbReference type="GO" id="GO:0005886">
    <property type="term" value="C:plasma membrane"/>
    <property type="evidence" value="ECO:0007669"/>
    <property type="project" value="UniProtKB-ARBA"/>
</dbReference>
<dbReference type="EMBL" id="LKHV01000005">
    <property type="protein sequence ID" value="KRG18863.1"/>
    <property type="molecule type" value="Genomic_DNA"/>
</dbReference>
<name>A0A0Q9YEA5_9GAMM</name>
<evidence type="ECO:0000256" key="5">
    <source>
        <dbReference type="ARBA" id="ARBA00022840"/>
    </source>
</evidence>
<dbReference type="GO" id="GO:0005524">
    <property type="term" value="F:ATP binding"/>
    <property type="evidence" value="ECO:0007669"/>
    <property type="project" value="UniProtKB-KW"/>
</dbReference>
<dbReference type="FunFam" id="3.40.50.300:FF:000056">
    <property type="entry name" value="Cell division ATP-binding protein FtsE"/>
    <property type="match status" value="1"/>
</dbReference>
<dbReference type="AlphaFoldDB" id="A0A0Q9YEA5"/>
<dbReference type="Gene3D" id="3.40.50.300">
    <property type="entry name" value="P-loop containing nucleotide triphosphate hydrolases"/>
    <property type="match status" value="1"/>
</dbReference>
<gene>
    <name evidence="7" type="primary">ftsE</name>
    <name evidence="7" type="ORF">CC99x_01344</name>
</gene>
<dbReference type="RefSeq" id="WP_141651896.1">
    <property type="nucleotide sequence ID" value="NZ_LKHV02000001.1"/>
</dbReference>
<dbReference type="PANTHER" id="PTHR24220:SF470">
    <property type="entry name" value="CELL DIVISION ATP-BINDING PROTEIN FTSE"/>
    <property type="match status" value="1"/>
</dbReference>
<dbReference type="InterPro" id="IPR015854">
    <property type="entry name" value="ABC_transpr_LolD-like"/>
</dbReference>
<reference evidence="7" key="1">
    <citation type="submission" date="2015-09" db="EMBL/GenBank/DDBJ databases">
        <title>Draft Genome Sequences of Two Novel Amoeba-resistant Intranuclear Bacteria, Candidatus Berkiella cookevillensis and Candidatus Berkiella aquae.</title>
        <authorList>
            <person name="Mehari Y.T."/>
            <person name="Arivett B.A."/>
            <person name="Farone A.L."/>
            <person name="Gunderson J.H."/>
            <person name="Farone M.B."/>
        </authorList>
    </citation>
    <scope>NUCLEOTIDE SEQUENCE [LARGE SCALE GENOMIC DNA]</scope>
    <source>
        <strain evidence="7">CC99</strain>
    </source>
</reference>
<comment type="function">
    <text evidence="1">Part of the ABC transporter FtsEX involved in cellular division. Important for assembly or stability of the septal ring.</text>
</comment>
<comment type="caution">
    <text evidence="7">The sequence shown here is derived from an EMBL/GenBank/DDBJ whole genome shotgun (WGS) entry which is preliminary data.</text>
</comment>
<dbReference type="PATRIC" id="fig|1590042.3.peg.1365"/>
<feature type="domain" description="ABC transporter" evidence="6">
    <location>
        <begin position="2"/>
        <end position="233"/>
    </location>
</feature>
<evidence type="ECO:0000256" key="3">
    <source>
        <dbReference type="ARBA" id="ARBA00020019"/>
    </source>
</evidence>
<comment type="similarity">
    <text evidence="2">Belongs to the ABC transporter superfamily.</text>
</comment>
<evidence type="ECO:0000256" key="2">
    <source>
        <dbReference type="ARBA" id="ARBA00005417"/>
    </source>
</evidence>
<dbReference type="GO" id="GO:0016887">
    <property type="term" value="F:ATP hydrolysis activity"/>
    <property type="evidence" value="ECO:0007669"/>
    <property type="project" value="InterPro"/>
</dbReference>
<keyword evidence="7" id="KW-0132">Cell division</keyword>